<dbReference type="KEGG" id="dog:HP555_10835"/>
<evidence type="ECO:0000313" key="2">
    <source>
        <dbReference type="EMBL" id="QQG66324.1"/>
    </source>
</evidence>
<keyword evidence="3" id="KW-1185">Reference proteome</keyword>
<dbReference type="Proteomes" id="UP000596092">
    <property type="component" value="Chromosome"/>
</dbReference>
<proteinExistence type="predicted"/>
<reference evidence="2 3" key="1">
    <citation type="submission" date="2020-05" db="EMBL/GenBank/DDBJ databases">
        <title>Complete genome of Desulfobulbus oligotrophicus.</title>
        <authorList>
            <person name="Podar M."/>
        </authorList>
    </citation>
    <scope>NUCLEOTIDE SEQUENCE [LARGE SCALE GENOMIC DNA]</scope>
    <source>
        <strain evidence="2 3">Prop6</strain>
    </source>
</reference>
<evidence type="ECO:0000256" key="1">
    <source>
        <dbReference type="SAM" id="Phobius"/>
    </source>
</evidence>
<keyword evidence="1" id="KW-0472">Membrane</keyword>
<keyword evidence="1" id="KW-1133">Transmembrane helix</keyword>
<name>A0A7T5VEK1_9BACT</name>
<dbReference type="EMBL" id="CP054140">
    <property type="protein sequence ID" value="QQG66324.1"/>
    <property type="molecule type" value="Genomic_DNA"/>
</dbReference>
<dbReference type="RefSeq" id="WP_199262379.1">
    <property type="nucleotide sequence ID" value="NZ_CP054140.1"/>
</dbReference>
<keyword evidence="1" id="KW-0812">Transmembrane</keyword>
<protein>
    <submittedName>
        <fullName evidence="2">Uncharacterized protein</fullName>
    </submittedName>
</protein>
<organism evidence="2 3">
    <name type="scientific">Desulfobulbus oligotrophicus</name>
    <dbReference type="NCBI Taxonomy" id="1909699"/>
    <lineage>
        <taxon>Bacteria</taxon>
        <taxon>Pseudomonadati</taxon>
        <taxon>Thermodesulfobacteriota</taxon>
        <taxon>Desulfobulbia</taxon>
        <taxon>Desulfobulbales</taxon>
        <taxon>Desulfobulbaceae</taxon>
        <taxon>Desulfobulbus</taxon>
    </lineage>
</organism>
<accession>A0A7T5VEK1</accession>
<evidence type="ECO:0000313" key="3">
    <source>
        <dbReference type="Proteomes" id="UP000596092"/>
    </source>
</evidence>
<dbReference type="AlphaFoldDB" id="A0A7T5VEK1"/>
<feature type="transmembrane region" description="Helical" evidence="1">
    <location>
        <begin position="50"/>
        <end position="71"/>
    </location>
</feature>
<gene>
    <name evidence="2" type="ORF">HP555_10835</name>
</gene>
<sequence length="110" mass="11669">MKQYGGWVVCLLLIMGLSGGLSPVRAQDCSVQPHQDAGLMTADAALARPVGVVATVAGFALYLVSSPFSALSGNSEEAWQSLVVSPANYTFKRPLGHFECEQVPQTDDKN</sequence>